<evidence type="ECO:0000256" key="1">
    <source>
        <dbReference type="ARBA" id="ARBA00038494"/>
    </source>
</evidence>
<comment type="similarity">
    <text evidence="1">Belongs to the glycosyltransferase 2 family. WaaE/KdtX subfamily.</text>
</comment>
<feature type="domain" description="Glycosyltransferase 2-like" evidence="3">
    <location>
        <begin position="7"/>
        <end position="93"/>
    </location>
</feature>
<feature type="transmembrane region" description="Helical" evidence="2">
    <location>
        <begin position="216"/>
        <end position="241"/>
    </location>
</feature>
<accession>A0AA49JC69</accession>
<dbReference type="RefSeq" id="WP_322347178.1">
    <property type="nucleotide sequence ID" value="NZ_CP129968.2"/>
</dbReference>
<organism evidence="4">
    <name type="scientific">Marivirga arenosa</name>
    <dbReference type="NCBI Taxonomy" id="3059076"/>
    <lineage>
        <taxon>Bacteria</taxon>
        <taxon>Pseudomonadati</taxon>
        <taxon>Bacteroidota</taxon>
        <taxon>Cytophagia</taxon>
        <taxon>Cytophagales</taxon>
        <taxon>Marivirgaceae</taxon>
        <taxon>Marivirga</taxon>
    </lineage>
</organism>
<dbReference type="GO" id="GO:0016757">
    <property type="term" value="F:glycosyltransferase activity"/>
    <property type="evidence" value="ECO:0007669"/>
    <property type="project" value="UniProtKB-KW"/>
</dbReference>
<dbReference type="InterPro" id="IPR029044">
    <property type="entry name" value="Nucleotide-diphossugar_trans"/>
</dbReference>
<keyword evidence="2" id="KW-0472">Membrane</keyword>
<dbReference type="KEGG" id="marp:QYS47_16495"/>
<evidence type="ECO:0000256" key="2">
    <source>
        <dbReference type="SAM" id="Phobius"/>
    </source>
</evidence>
<keyword evidence="2" id="KW-1133">Transmembrane helix</keyword>
<dbReference type="PANTHER" id="PTHR43630">
    <property type="entry name" value="POLY-BETA-1,6-N-ACETYL-D-GLUCOSAMINE SYNTHASE"/>
    <property type="match status" value="1"/>
</dbReference>
<proteinExistence type="inferred from homology"/>
<dbReference type="AlphaFoldDB" id="A0AA49JC69"/>
<dbReference type="CDD" id="cd02511">
    <property type="entry name" value="Beta4Glucosyltransferase"/>
    <property type="match status" value="1"/>
</dbReference>
<dbReference type="PANTHER" id="PTHR43630:SF2">
    <property type="entry name" value="GLYCOSYLTRANSFERASE"/>
    <property type="match status" value="1"/>
</dbReference>
<dbReference type="Gene3D" id="3.90.550.10">
    <property type="entry name" value="Spore Coat Polysaccharide Biosynthesis Protein SpsA, Chain A"/>
    <property type="match status" value="1"/>
</dbReference>
<keyword evidence="2" id="KW-0812">Transmembrane</keyword>
<reference evidence="4" key="1">
    <citation type="submission" date="2023-08" db="EMBL/GenBank/DDBJ databases">
        <title>Comparative genomics and taxonomic characterization of three novel marine species of genus Marivirga.</title>
        <authorList>
            <person name="Muhammad N."/>
            <person name="Kim S.-G."/>
        </authorList>
    </citation>
    <scope>NUCLEOTIDE SEQUENCE</scope>
    <source>
        <strain evidence="4">BKB1-2</strain>
    </source>
</reference>
<dbReference type="EC" id="2.4.-.-" evidence="4"/>
<name>A0AA49JC69_9BACT</name>
<dbReference type="Proteomes" id="UP001232019">
    <property type="component" value="Chromosome"/>
</dbReference>
<keyword evidence="4" id="KW-0808">Transferase</keyword>
<gene>
    <name evidence="4" type="ORF">QYS47_16495</name>
</gene>
<keyword evidence="4" id="KW-0328">Glycosyltransferase</keyword>
<dbReference type="InterPro" id="IPR001173">
    <property type="entry name" value="Glyco_trans_2-like"/>
</dbReference>
<evidence type="ECO:0000259" key="3">
    <source>
        <dbReference type="Pfam" id="PF00535"/>
    </source>
</evidence>
<evidence type="ECO:0000313" key="4">
    <source>
        <dbReference type="EMBL" id="WKK79086.2"/>
    </source>
</evidence>
<protein>
    <submittedName>
        <fullName evidence="4">Glycosyltransferase family 2 protein</fullName>
        <ecNumber evidence="4">2.4.-.-</ecNumber>
    </submittedName>
</protein>
<dbReference type="Pfam" id="PF00535">
    <property type="entry name" value="Glycos_transf_2"/>
    <property type="match status" value="1"/>
</dbReference>
<dbReference type="EMBL" id="CP129968">
    <property type="protein sequence ID" value="WKK79086.2"/>
    <property type="molecule type" value="Genomic_DNA"/>
</dbReference>
<sequence>MKISANIITFNEEKNIEKCIKSIQAVADEIIIVDSYSTDKTEEIANSFNKTRWIQHKFEGYGQQKNIALRQSQFDYILSIDADETLSLELQEEIIHLKESSIEKSKAFYIPRLNNYCGKWIKHGGWYPDRKIRLWNKNFGQWTPDLHEKVILKNGVEPAKLKGDILHYTTDSISTHIDQVNKFSEIAAAQLLKSKKKQNAIFKMLFDPPFMFIKKYFFQLGFLDGFYGFAIAIISAHAKFLKYAKYYQKSKFKQ</sequence>
<dbReference type="SUPFAM" id="SSF53448">
    <property type="entry name" value="Nucleotide-diphospho-sugar transferases"/>
    <property type="match status" value="1"/>
</dbReference>